<gene>
    <name evidence="2" type="ORF">PACLA_8A027204</name>
</gene>
<dbReference type="Proteomes" id="UP001152795">
    <property type="component" value="Unassembled WGS sequence"/>
</dbReference>
<dbReference type="PANTHER" id="PTHR33050">
    <property type="entry name" value="REVERSE TRANSCRIPTASE DOMAIN-CONTAINING PROTEIN"/>
    <property type="match status" value="1"/>
</dbReference>
<dbReference type="OrthoDB" id="6145557at2759"/>
<feature type="region of interest" description="Disordered" evidence="1">
    <location>
        <begin position="106"/>
        <end position="170"/>
    </location>
</feature>
<dbReference type="PROSITE" id="PS50878">
    <property type="entry name" value="RT_POL"/>
    <property type="match status" value="1"/>
</dbReference>
<dbReference type="EMBL" id="CACRXK020024470">
    <property type="protein sequence ID" value="CAB4038683.1"/>
    <property type="molecule type" value="Genomic_DNA"/>
</dbReference>
<dbReference type="InterPro" id="IPR052055">
    <property type="entry name" value="Hepadnavirus_pol/RT"/>
</dbReference>
<dbReference type="InterPro" id="IPR043128">
    <property type="entry name" value="Rev_trsase/Diguanyl_cyclase"/>
</dbReference>
<evidence type="ECO:0000313" key="3">
    <source>
        <dbReference type="Proteomes" id="UP001152795"/>
    </source>
</evidence>
<proteinExistence type="predicted"/>
<feature type="non-terminal residue" evidence="2">
    <location>
        <position position="1"/>
    </location>
</feature>
<reference evidence="2" key="1">
    <citation type="submission" date="2020-04" db="EMBL/GenBank/DDBJ databases">
        <authorList>
            <person name="Alioto T."/>
            <person name="Alioto T."/>
            <person name="Gomez Garrido J."/>
        </authorList>
    </citation>
    <scope>NUCLEOTIDE SEQUENCE</scope>
    <source>
        <strain evidence="2">A484AB</strain>
    </source>
</reference>
<evidence type="ECO:0000256" key="1">
    <source>
        <dbReference type="SAM" id="MobiDB-lite"/>
    </source>
</evidence>
<dbReference type="AlphaFoldDB" id="A0A7D9K0S2"/>
<dbReference type="SUPFAM" id="SSF56672">
    <property type="entry name" value="DNA/RNA polymerases"/>
    <property type="match status" value="1"/>
</dbReference>
<feature type="compositionally biased region" description="Polar residues" evidence="1">
    <location>
        <begin position="140"/>
        <end position="157"/>
    </location>
</feature>
<dbReference type="Gene3D" id="3.30.70.270">
    <property type="match status" value="1"/>
</dbReference>
<name>A0A7D9K0S2_PARCT</name>
<dbReference type="Gene3D" id="3.10.10.10">
    <property type="entry name" value="HIV Type 1 Reverse Transcriptase, subunit A, domain 1"/>
    <property type="match status" value="1"/>
</dbReference>
<sequence>MAGRMLDPIGPLSQLWQTAILAEEKATGIDPSLVIEACRRAMSLIGNASHCALVDRRKGLLAKVSPDCLDLVDDPELFGPGSSELFGKKFKKAILKDLKLSKEMDSLMSGGHHGNGKNNYKPFKPFRQQPGKGPGYNPRSWDQSTGFNSRSWNQPSQCRGGFSRRGKSNFPKSEKIDIEITALLDKGALNKVEPVSGQFISNIFLVPKRDGKSRPVINLKDLNAHIQYDHFKMEGTHLLRDLLQPQDWLGKIDLKDAYFVIPIWNEHRKYLRFVWKSTLLEFACLPFGLSAAQRLFTK</sequence>
<evidence type="ECO:0000313" key="2">
    <source>
        <dbReference type="EMBL" id="CAB4038683.1"/>
    </source>
</evidence>
<dbReference type="InterPro" id="IPR043502">
    <property type="entry name" value="DNA/RNA_pol_sf"/>
</dbReference>
<protein>
    <submittedName>
        <fullName evidence="2">Uncharacterized protein</fullName>
    </submittedName>
</protein>
<keyword evidence="3" id="KW-1185">Reference proteome</keyword>
<dbReference type="InterPro" id="IPR000477">
    <property type="entry name" value="RT_dom"/>
</dbReference>
<organism evidence="2 3">
    <name type="scientific">Paramuricea clavata</name>
    <name type="common">Red gorgonian</name>
    <name type="synonym">Violescent sea-whip</name>
    <dbReference type="NCBI Taxonomy" id="317549"/>
    <lineage>
        <taxon>Eukaryota</taxon>
        <taxon>Metazoa</taxon>
        <taxon>Cnidaria</taxon>
        <taxon>Anthozoa</taxon>
        <taxon>Octocorallia</taxon>
        <taxon>Malacalcyonacea</taxon>
        <taxon>Plexauridae</taxon>
        <taxon>Paramuricea</taxon>
    </lineage>
</organism>
<comment type="caution">
    <text evidence="2">The sequence shown here is derived from an EMBL/GenBank/DDBJ whole genome shotgun (WGS) entry which is preliminary data.</text>
</comment>
<accession>A0A7D9K0S2</accession>
<dbReference type="PANTHER" id="PTHR33050:SF7">
    <property type="entry name" value="RIBONUCLEASE H"/>
    <property type="match status" value="1"/>
</dbReference>